<dbReference type="InterPro" id="IPR013083">
    <property type="entry name" value="Znf_RING/FYVE/PHD"/>
</dbReference>
<evidence type="ECO:0000259" key="3">
    <source>
        <dbReference type="PROSITE" id="PS50089"/>
    </source>
</evidence>
<dbReference type="InParanoid" id="J5JTD0"/>
<dbReference type="HOGENOM" id="CLU_1030518_0_0_1"/>
<dbReference type="InterPro" id="IPR001841">
    <property type="entry name" value="Znf_RING"/>
</dbReference>
<dbReference type="AlphaFoldDB" id="J5JTD0"/>
<accession>J5JTD0</accession>
<dbReference type="OrthoDB" id="2122982at2759"/>
<evidence type="ECO:0000313" key="6">
    <source>
        <dbReference type="Proteomes" id="UP000002762"/>
    </source>
</evidence>
<gene>
    <name evidence="5" type="ORF">BBA_05257</name>
</gene>
<sequence>MSSSGGSRSSRSRAPRRHKRELSDSSIQIIEIRIVNKRPRTEERPATPPPPPREEQRLHDFEDSPPRRFNRTFQRATAGRFFVLSRERCDEWDCPQEEFELAGSTGNVYTIRIGRELWCDCEHSIRGNVCKHLVYILHRVLKAPFHFLYQWALLSSELRQIYDNLSRGNAAENRKAVEGECAICYNDFESGEDAQSRAVVWCRAGCGQNLHKTCFERWARSCIGNVTCPLCRSTWEAGNEDEDGGESWSDYWEETRHNLERNSRRFRRRY</sequence>
<keyword evidence="1" id="KW-0479">Metal-binding</keyword>
<dbReference type="PANTHER" id="PTHR21540">
    <property type="entry name" value="RING FINGER AND SWIM DOMAIN-CONTAINING PROTEIN 2"/>
    <property type="match status" value="1"/>
</dbReference>
<dbReference type="Gene3D" id="3.30.40.10">
    <property type="entry name" value="Zinc/RING finger domain, C3HC4 (zinc finger)"/>
    <property type="match status" value="1"/>
</dbReference>
<keyword evidence="6" id="KW-1185">Reference proteome</keyword>
<feature type="domain" description="RING-type" evidence="3">
    <location>
        <begin position="181"/>
        <end position="232"/>
    </location>
</feature>
<keyword evidence="1" id="KW-0863">Zinc-finger</keyword>
<dbReference type="Pfam" id="PF13639">
    <property type="entry name" value="zf-RING_2"/>
    <property type="match status" value="1"/>
</dbReference>
<keyword evidence="1" id="KW-0862">Zinc</keyword>
<dbReference type="STRING" id="655819.J5JTD0"/>
<dbReference type="PROSITE" id="PS50966">
    <property type="entry name" value="ZF_SWIM"/>
    <property type="match status" value="1"/>
</dbReference>
<dbReference type="RefSeq" id="XP_008598576.1">
    <property type="nucleotide sequence ID" value="XM_008600354.1"/>
</dbReference>
<evidence type="ECO:0000313" key="5">
    <source>
        <dbReference type="EMBL" id="EJP65846.1"/>
    </source>
</evidence>
<dbReference type="GO" id="GO:0061630">
    <property type="term" value="F:ubiquitin protein ligase activity"/>
    <property type="evidence" value="ECO:0007669"/>
    <property type="project" value="InterPro"/>
</dbReference>
<feature type="domain" description="SWIM-type" evidence="4">
    <location>
        <begin position="109"/>
        <end position="141"/>
    </location>
</feature>
<dbReference type="EMBL" id="JH725162">
    <property type="protein sequence ID" value="EJP65846.1"/>
    <property type="molecule type" value="Genomic_DNA"/>
</dbReference>
<reference evidence="5 6" key="1">
    <citation type="journal article" date="2012" name="Sci. Rep.">
        <title>Genomic perspectives on the evolution of fungal entomopathogenicity in Beauveria bassiana.</title>
        <authorList>
            <person name="Xiao G."/>
            <person name="Ying S.H."/>
            <person name="Zheng P."/>
            <person name="Wang Z.L."/>
            <person name="Zhang S."/>
            <person name="Xie X.Q."/>
            <person name="Shang Y."/>
            <person name="St Leger R.J."/>
            <person name="Zhao G.P."/>
            <person name="Wang C."/>
            <person name="Feng M.G."/>
        </authorList>
    </citation>
    <scope>NUCLEOTIDE SEQUENCE [LARGE SCALE GENOMIC DNA]</scope>
    <source>
        <strain evidence="5 6">ARSEF 2860</strain>
    </source>
</reference>
<evidence type="ECO:0000256" key="2">
    <source>
        <dbReference type="SAM" id="MobiDB-lite"/>
    </source>
</evidence>
<dbReference type="GeneID" id="19888269"/>
<dbReference type="PANTHER" id="PTHR21540:SF0">
    <property type="entry name" value="PHD FAMILY PROTEIN"/>
    <property type="match status" value="1"/>
</dbReference>
<dbReference type="PROSITE" id="PS50089">
    <property type="entry name" value="ZF_RING_2"/>
    <property type="match status" value="1"/>
</dbReference>
<dbReference type="InterPro" id="IPR039903">
    <property type="entry name" value="Zswim2"/>
</dbReference>
<dbReference type="InterPro" id="IPR007527">
    <property type="entry name" value="Znf_SWIM"/>
</dbReference>
<dbReference type="Proteomes" id="UP000002762">
    <property type="component" value="Unassembled WGS sequence"/>
</dbReference>
<organism evidence="5 6">
    <name type="scientific">Beauveria bassiana (strain ARSEF 2860)</name>
    <name type="common">White muscardine disease fungus</name>
    <name type="synonym">Tritirachium shiotae</name>
    <dbReference type="NCBI Taxonomy" id="655819"/>
    <lineage>
        <taxon>Eukaryota</taxon>
        <taxon>Fungi</taxon>
        <taxon>Dikarya</taxon>
        <taxon>Ascomycota</taxon>
        <taxon>Pezizomycotina</taxon>
        <taxon>Sordariomycetes</taxon>
        <taxon>Hypocreomycetidae</taxon>
        <taxon>Hypocreales</taxon>
        <taxon>Cordycipitaceae</taxon>
        <taxon>Beauveria</taxon>
    </lineage>
</organism>
<feature type="compositionally biased region" description="Basic residues" evidence="2">
    <location>
        <begin position="10"/>
        <end position="20"/>
    </location>
</feature>
<dbReference type="GO" id="GO:0008270">
    <property type="term" value="F:zinc ion binding"/>
    <property type="evidence" value="ECO:0007669"/>
    <property type="project" value="UniProtKB-KW"/>
</dbReference>
<proteinExistence type="predicted"/>
<feature type="region of interest" description="Disordered" evidence="2">
    <location>
        <begin position="1"/>
        <end position="66"/>
    </location>
</feature>
<evidence type="ECO:0000256" key="1">
    <source>
        <dbReference type="PROSITE-ProRule" id="PRU00175"/>
    </source>
</evidence>
<protein>
    <submittedName>
        <fullName evidence="5">SWIM zinc finger protein</fullName>
    </submittedName>
</protein>
<name>J5JTD0_BEAB2</name>
<feature type="compositionally biased region" description="Basic and acidic residues" evidence="2">
    <location>
        <begin position="52"/>
        <end position="66"/>
    </location>
</feature>
<evidence type="ECO:0000259" key="4">
    <source>
        <dbReference type="PROSITE" id="PS50966"/>
    </source>
</evidence>
<dbReference type="SUPFAM" id="SSF57850">
    <property type="entry name" value="RING/U-box"/>
    <property type="match status" value="1"/>
</dbReference>